<evidence type="ECO:0000256" key="2">
    <source>
        <dbReference type="ARBA" id="ARBA00022525"/>
    </source>
</evidence>
<feature type="non-terminal residue" evidence="7">
    <location>
        <position position="1"/>
    </location>
</feature>
<sequence length="172" mass="17880">GHAGLIGLIGPPGEMGEKGDKGPAGIQGVQGPKGDPGLVGSAGPNGPPGPLGLSGSAGQKGSKGAPGPIGSSSANHTTPPIRDHTMAQEKNDGATLTECRRMRDSQIIWLTAWKKFTPRYGSLKYRKGVERTVLEINTYKVENLPLRDVAVSDFGESSQKFGFELGPVCFNG</sequence>
<proteinExistence type="predicted"/>
<evidence type="ECO:0000313" key="8">
    <source>
        <dbReference type="Proteomes" id="UP001176940"/>
    </source>
</evidence>
<dbReference type="SMART" id="SM00038">
    <property type="entry name" value="COLFI"/>
    <property type="match status" value="1"/>
</dbReference>
<dbReference type="Gene3D" id="2.60.120.1000">
    <property type="match status" value="1"/>
</dbReference>
<dbReference type="Pfam" id="PF01391">
    <property type="entry name" value="Collagen"/>
    <property type="match status" value="1"/>
</dbReference>
<accession>A0ABN9LRU0</accession>
<feature type="region of interest" description="Disordered" evidence="5">
    <location>
        <begin position="1"/>
        <end position="88"/>
    </location>
</feature>
<keyword evidence="2" id="KW-0964">Secreted</keyword>
<dbReference type="Pfam" id="PF01410">
    <property type="entry name" value="COLFI"/>
    <property type="match status" value="1"/>
</dbReference>
<evidence type="ECO:0000313" key="7">
    <source>
        <dbReference type="EMBL" id="CAJ0946989.1"/>
    </source>
</evidence>
<evidence type="ECO:0000256" key="4">
    <source>
        <dbReference type="ARBA" id="ARBA00023119"/>
    </source>
</evidence>
<keyword evidence="8" id="KW-1185">Reference proteome</keyword>
<dbReference type="PANTHER" id="PTHR24023:SF1083">
    <property type="entry name" value="MACROPHAGE RECEPTOR MARCO"/>
    <property type="match status" value="1"/>
</dbReference>
<comment type="caution">
    <text evidence="7">The sequence shown here is derived from an EMBL/GenBank/DDBJ whole genome shotgun (WGS) entry which is preliminary data.</text>
</comment>
<dbReference type="InterPro" id="IPR000885">
    <property type="entry name" value="Fib_collagen_C"/>
</dbReference>
<dbReference type="InterPro" id="IPR050149">
    <property type="entry name" value="Collagen_superfamily"/>
</dbReference>
<evidence type="ECO:0000259" key="6">
    <source>
        <dbReference type="SMART" id="SM00038"/>
    </source>
</evidence>
<evidence type="ECO:0000256" key="5">
    <source>
        <dbReference type="SAM" id="MobiDB-lite"/>
    </source>
</evidence>
<protein>
    <recommendedName>
        <fullName evidence="6">Fibrillar collagen NC1 domain-containing protein</fullName>
    </recommendedName>
</protein>
<gene>
    <name evidence="7" type="ORF">RIMI_LOCUS11536163</name>
</gene>
<reference evidence="7" key="1">
    <citation type="submission" date="2023-07" db="EMBL/GenBank/DDBJ databases">
        <authorList>
            <person name="Stuckert A."/>
        </authorList>
    </citation>
    <scope>NUCLEOTIDE SEQUENCE</scope>
</reference>
<evidence type="ECO:0000256" key="1">
    <source>
        <dbReference type="ARBA" id="ARBA00004613"/>
    </source>
</evidence>
<organism evidence="7 8">
    <name type="scientific">Ranitomeya imitator</name>
    <name type="common">mimic poison frog</name>
    <dbReference type="NCBI Taxonomy" id="111125"/>
    <lineage>
        <taxon>Eukaryota</taxon>
        <taxon>Metazoa</taxon>
        <taxon>Chordata</taxon>
        <taxon>Craniata</taxon>
        <taxon>Vertebrata</taxon>
        <taxon>Euteleostomi</taxon>
        <taxon>Amphibia</taxon>
        <taxon>Batrachia</taxon>
        <taxon>Anura</taxon>
        <taxon>Neobatrachia</taxon>
        <taxon>Hyloidea</taxon>
        <taxon>Dendrobatidae</taxon>
        <taxon>Dendrobatinae</taxon>
        <taxon>Ranitomeya</taxon>
    </lineage>
</organism>
<feature type="compositionally biased region" description="Low complexity" evidence="5">
    <location>
        <begin position="51"/>
        <end position="68"/>
    </location>
</feature>
<name>A0ABN9LRU0_9NEOB</name>
<comment type="subcellular location">
    <subcellularLocation>
        <location evidence="1">Secreted</location>
    </subcellularLocation>
</comment>
<feature type="domain" description="Fibrillar collagen NC1" evidence="6">
    <location>
        <begin position="47"/>
        <end position="171"/>
    </location>
</feature>
<dbReference type="EMBL" id="CAUEEQ010026238">
    <property type="protein sequence ID" value="CAJ0946989.1"/>
    <property type="molecule type" value="Genomic_DNA"/>
</dbReference>
<evidence type="ECO:0000256" key="3">
    <source>
        <dbReference type="ARBA" id="ARBA00022530"/>
    </source>
</evidence>
<keyword evidence="4" id="KW-0176">Collagen</keyword>
<dbReference type="PANTHER" id="PTHR24023">
    <property type="entry name" value="COLLAGEN ALPHA"/>
    <property type="match status" value="1"/>
</dbReference>
<dbReference type="InterPro" id="IPR008160">
    <property type="entry name" value="Collagen"/>
</dbReference>
<dbReference type="Proteomes" id="UP001176940">
    <property type="component" value="Unassembled WGS sequence"/>
</dbReference>
<keyword evidence="3" id="KW-0272">Extracellular matrix</keyword>